<sequence length="849" mass="96116">MSHPRLTRIASTKDNLQGALANHRDQILCILTRYLSQGRTILQPHHLIDELNIAIEENKDTFIQEGPFSKLIRNSQEAIVSPPWVGFAMRPRPGIWEYLRVNVDELEVEELSVSEYLGFKERLVEGSKSLDPFVLELDFGPFNAQFPRLTIPKSIGNGVQFLNRHLSSRLFHNPESMEPLLEFLQLHKYRGETLMLNDRILNLGKLGSALTKTEEYLSKLDASTPYSSFEHKLQTLGLEKGWGNTAGRVLDSIKLLQDLLQAPDPETLEKFLALIPMVFSVAIVSPHGYFGQAGVLGLPDTGGQIVYILDQVRAIEDELLESLQLQGLDIKPQIVVLTRLIPNSEGTTCNQRIERIVGTQHSRILRIPFRHNGTILKKWISRFDVYPYLETYAEDAVTELCAELSGHPDLIIGNYSDGNLVASLISTRLNVTQCTIAHALEKTKYPDSDIYWKSFEEKYHFSSQFTADLIAMNYSDFIITSTYQEIAGSADTVGQYESHQAFTLPGLYRVVNGIDVFDPKFNIVSPGADLTIYYPFTDKKRRLLSLHESIEELLFDPSQNAEHIGIIDPKKPILFTMARLDRVKNLTGLVEMYGKNAKLRELVNLVLVAGDIDASKSKDREEVKEIEKMHSLIETYKLHNGFRWIHSQTNRVRNGELYRYIADSNGAFVQPALYEGFGLTVIEAMTCGLPTFATSHGGPGEIIVDGISGYHIDPYHPDEAGNIIVDFFEKCKTDPNLWTKVSEAGLKRIYSKYTWKIYAERLMTLSKVYGFWKYVSKLHRQETRRYLEMFYILKFRELVKTVPLSNDGESEVEKMERKAHLGPGEEAIVGVHVPPDGAKAKAAVTESVP</sequence>
<dbReference type="NCBIfam" id="TIGR02470">
    <property type="entry name" value="sucr_synth"/>
    <property type="match status" value="1"/>
</dbReference>
<evidence type="ECO:0000259" key="7">
    <source>
        <dbReference type="Pfam" id="PF00534"/>
    </source>
</evidence>
<dbReference type="EC" id="2.4.1.13" evidence="2 6"/>
<organism evidence="11 12">
    <name type="scientific">Sphagnum jensenii</name>
    <dbReference type="NCBI Taxonomy" id="128206"/>
    <lineage>
        <taxon>Eukaryota</taxon>
        <taxon>Viridiplantae</taxon>
        <taxon>Streptophyta</taxon>
        <taxon>Embryophyta</taxon>
        <taxon>Bryophyta</taxon>
        <taxon>Sphagnophytina</taxon>
        <taxon>Sphagnopsida</taxon>
        <taxon>Sphagnales</taxon>
        <taxon>Sphagnaceae</taxon>
        <taxon>Sphagnum</taxon>
    </lineage>
</organism>
<dbReference type="Pfam" id="PF00534">
    <property type="entry name" value="Glycos_transf_1"/>
    <property type="match status" value="1"/>
</dbReference>
<dbReference type="InterPro" id="IPR012820">
    <property type="entry name" value="Sucrose_synthase_pln/cyn"/>
</dbReference>
<keyword evidence="12" id="KW-1185">Reference proteome</keyword>
<evidence type="ECO:0000259" key="10">
    <source>
        <dbReference type="Pfam" id="PF24862"/>
    </source>
</evidence>
<gene>
    <name evidence="11" type="ORF">CSSPJE1EN1_LOCUS3632</name>
</gene>
<dbReference type="Pfam" id="PF24862">
    <property type="entry name" value="SUS_EPBD"/>
    <property type="match status" value="1"/>
</dbReference>
<accession>A0ABP0VUH9</accession>
<protein>
    <recommendedName>
        <fullName evidence="2 6">Sucrose synthase</fullName>
        <ecNumber evidence="2 6">2.4.1.13</ecNumber>
    </recommendedName>
</protein>
<keyword evidence="3 6" id="KW-0328">Glycosyltransferase</keyword>
<reference evidence="11" key="1">
    <citation type="submission" date="2024-02" db="EMBL/GenBank/DDBJ databases">
        <authorList>
            <consortium name="ELIXIR-Norway"/>
            <consortium name="Elixir Norway"/>
        </authorList>
    </citation>
    <scope>NUCLEOTIDE SEQUENCE</scope>
</reference>
<comment type="catalytic activity">
    <reaction evidence="5 6">
        <text>an NDP-alpha-D-glucose + D-fructose = a ribonucleoside 5'-diphosphate + sucrose + H(+)</text>
        <dbReference type="Rhea" id="RHEA:16241"/>
        <dbReference type="ChEBI" id="CHEBI:15378"/>
        <dbReference type="ChEBI" id="CHEBI:17992"/>
        <dbReference type="ChEBI" id="CHEBI:37721"/>
        <dbReference type="ChEBI" id="CHEBI:57930"/>
        <dbReference type="ChEBI" id="CHEBI:76533"/>
        <dbReference type="EC" id="2.4.1.13"/>
    </reaction>
</comment>
<evidence type="ECO:0000256" key="1">
    <source>
        <dbReference type="ARBA" id="ARBA00005894"/>
    </source>
</evidence>
<dbReference type="InterPro" id="IPR001296">
    <property type="entry name" value="Glyco_trans_1"/>
</dbReference>
<dbReference type="InterPro" id="IPR000368">
    <property type="entry name" value="Sucrose_synth_GT-B1"/>
</dbReference>
<feature type="domain" description="Glycosyl transferase family 1" evidence="7">
    <location>
        <begin position="567"/>
        <end position="729"/>
    </location>
</feature>
<dbReference type="InterPro" id="IPR056736">
    <property type="entry name" value="SUS_EPBD"/>
</dbReference>
<dbReference type="Pfam" id="PF24861">
    <property type="entry name" value="SUS_N"/>
    <property type="match status" value="1"/>
</dbReference>
<dbReference type="Pfam" id="PF00862">
    <property type="entry name" value="GT-B_Sucrose_synth"/>
    <property type="match status" value="1"/>
</dbReference>
<dbReference type="PANTHER" id="PTHR45839:SF7">
    <property type="entry name" value="SUCROSE SYNTHASE 1"/>
    <property type="match status" value="1"/>
</dbReference>
<name>A0ABP0VUH9_9BRYO</name>
<feature type="domain" description="Sucrose synthase N-terminal" evidence="9">
    <location>
        <begin position="10"/>
        <end position="121"/>
    </location>
</feature>
<comment type="function">
    <text evidence="6">Sucrose-cleaving enzyme that provides UDP-glucose and fructose for various metabolic pathways.</text>
</comment>
<evidence type="ECO:0000313" key="12">
    <source>
        <dbReference type="Proteomes" id="UP001497444"/>
    </source>
</evidence>
<evidence type="ECO:0000256" key="6">
    <source>
        <dbReference type="RuleBase" id="RU280817"/>
    </source>
</evidence>
<keyword evidence="4 6" id="KW-0808">Transferase</keyword>
<feature type="domain" description="Sucrose synthase EPBD" evidence="10">
    <location>
        <begin position="157"/>
        <end position="244"/>
    </location>
</feature>
<dbReference type="Gene3D" id="3.40.50.2000">
    <property type="entry name" value="Glycogen Phosphorylase B"/>
    <property type="match status" value="2"/>
</dbReference>
<evidence type="ECO:0000259" key="9">
    <source>
        <dbReference type="Pfam" id="PF24861"/>
    </source>
</evidence>
<dbReference type="Gene3D" id="3.10.450.330">
    <property type="match status" value="1"/>
</dbReference>
<evidence type="ECO:0000256" key="4">
    <source>
        <dbReference type="ARBA" id="ARBA00022679"/>
    </source>
</evidence>
<evidence type="ECO:0000256" key="5">
    <source>
        <dbReference type="ARBA" id="ARBA00049030"/>
    </source>
</evidence>
<proteinExistence type="inferred from homology"/>
<comment type="similarity">
    <text evidence="1 6">Belongs to the glycosyltransferase 1 family. Plant sucrose synthase subfamily.</text>
</comment>
<dbReference type="InterPro" id="IPR056735">
    <property type="entry name" value="SUS_N"/>
</dbReference>
<dbReference type="Gene3D" id="1.20.120.1230">
    <property type="match status" value="1"/>
</dbReference>
<dbReference type="EMBL" id="OZ020106">
    <property type="protein sequence ID" value="CAK9258154.1"/>
    <property type="molecule type" value="Genomic_DNA"/>
</dbReference>
<evidence type="ECO:0000256" key="2">
    <source>
        <dbReference type="ARBA" id="ARBA00012540"/>
    </source>
</evidence>
<dbReference type="SUPFAM" id="SSF53756">
    <property type="entry name" value="UDP-Glycosyltransferase/glycogen phosphorylase"/>
    <property type="match status" value="1"/>
</dbReference>
<feature type="domain" description="Sucrose synthase first GT-B" evidence="8">
    <location>
        <begin position="267"/>
        <end position="555"/>
    </location>
</feature>
<evidence type="ECO:0000259" key="8">
    <source>
        <dbReference type="Pfam" id="PF00862"/>
    </source>
</evidence>
<evidence type="ECO:0000256" key="3">
    <source>
        <dbReference type="ARBA" id="ARBA00022676"/>
    </source>
</evidence>
<dbReference type="PANTHER" id="PTHR45839">
    <property type="match status" value="1"/>
</dbReference>
<evidence type="ECO:0000313" key="11">
    <source>
        <dbReference type="EMBL" id="CAK9258154.1"/>
    </source>
</evidence>
<dbReference type="Proteomes" id="UP001497444">
    <property type="component" value="Chromosome 11"/>
</dbReference>